<keyword evidence="4" id="KW-1185">Reference proteome</keyword>
<dbReference type="EMBL" id="KN838544">
    <property type="protein sequence ID" value="KIK08052.1"/>
    <property type="molecule type" value="Genomic_DNA"/>
</dbReference>
<reference evidence="3 4" key="1">
    <citation type="submission" date="2014-04" db="EMBL/GenBank/DDBJ databases">
        <authorList>
            <consortium name="DOE Joint Genome Institute"/>
            <person name="Kuo A."/>
            <person name="Kohler A."/>
            <person name="Nagy L.G."/>
            <person name="Floudas D."/>
            <person name="Copeland A."/>
            <person name="Barry K.W."/>
            <person name="Cichocki N."/>
            <person name="Veneault-Fourrey C."/>
            <person name="LaButti K."/>
            <person name="Lindquist E.A."/>
            <person name="Lipzen A."/>
            <person name="Lundell T."/>
            <person name="Morin E."/>
            <person name="Murat C."/>
            <person name="Sun H."/>
            <person name="Tunlid A."/>
            <person name="Henrissat B."/>
            <person name="Grigoriev I.V."/>
            <person name="Hibbett D.S."/>
            <person name="Martin F."/>
            <person name="Nordberg H.P."/>
            <person name="Cantor M.N."/>
            <person name="Hua S.X."/>
        </authorList>
    </citation>
    <scope>NUCLEOTIDE SEQUENCE [LARGE SCALE GENOMIC DNA]</scope>
    <source>
        <strain evidence="3 4">LaAM-08-1</strain>
    </source>
</reference>
<feature type="transmembrane region" description="Helical" evidence="1">
    <location>
        <begin position="15"/>
        <end position="40"/>
    </location>
</feature>
<sequence>MSLSPEILGSIDSSLGAVFVGFALACCVYGILVSQIFSYFRNYPGDKTLFKLTVILILLLETADQAFIGHLVYYYSISNYAKPVVLLRATMTWSLILQLTAGAIVGAIVKWYFGLRVWRFSEHNIFITGLILLLTIGQLGLALAFTVESFRLPSIFAVHKLQTLGTISLGCGVLTDVVTAGALCFFLQRLRTGYSPSDSLVNNLCSYAINTGVLTSTVSMATLILYNVMPQSNLCFIATYFVLSKLYAISFLATLNTRRIIRNGRGTDRQGATTNNTNIFHLGTRLPSLGPAELGLWDKVDYPDTPVSEMPFSSYYPGAKPRISLNDV</sequence>
<keyword evidence="1" id="KW-1133">Transmembrane helix</keyword>
<protein>
    <recommendedName>
        <fullName evidence="2">DUF6534 domain-containing protein</fullName>
    </recommendedName>
</protein>
<name>A0A0C9YCK6_9AGAR</name>
<gene>
    <name evidence="3" type="ORF">K443DRAFT_672938</name>
</gene>
<evidence type="ECO:0000259" key="2">
    <source>
        <dbReference type="Pfam" id="PF20152"/>
    </source>
</evidence>
<evidence type="ECO:0000256" key="1">
    <source>
        <dbReference type="SAM" id="Phobius"/>
    </source>
</evidence>
<dbReference type="PANTHER" id="PTHR40465:SF1">
    <property type="entry name" value="DUF6534 DOMAIN-CONTAINING PROTEIN"/>
    <property type="match status" value="1"/>
</dbReference>
<evidence type="ECO:0000313" key="4">
    <source>
        <dbReference type="Proteomes" id="UP000054477"/>
    </source>
</evidence>
<organism evidence="3 4">
    <name type="scientific">Laccaria amethystina LaAM-08-1</name>
    <dbReference type="NCBI Taxonomy" id="1095629"/>
    <lineage>
        <taxon>Eukaryota</taxon>
        <taxon>Fungi</taxon>
        <taxon>Dikarya</taxon>
        <taxon>Basidiomycota</taxon>
        <taxon>Agaricomycotina</taxon>
        <taxon>Agaricomycetes</taxon>
        <taxon>Agaricomycetidae</taxon>
        <taxon>Agaricales</taxon>
        <taxon>Agaricineae</taxon>
        <taxon>Hydnangiaceae</taxon>
        <taxon>Laccaria</taxon>
    </lineage>
</organism>
<feature type="transmembrane region" description="Helical" evidence="1">
    <location>
        <begin position="95"/>
        <end position="113"/>
    </location>
</feature>
<feature type="transmembrane region" description="Helical" evidence="1">
    <location>
        <begin position="52"/>
        <end position="75"/>
    </location>
</feature>
<feature type="transmembrane region" description="Helical" evidence="1">
    <location>
        <begin position="167"/>
        <end position="187"/>
    </location>
</feature>
<dbReference type="AlphaFoldDB" id="A0A0C9YCK6"/>
<proteinExistence type="predicted"/>
<dbReference type="Pfam" id="PF20152">
    <property type="entry name" value="DUF6534"/>
    <property type="match status" value="1"/>
</dbReference>
<evidence type="ECO:0000313" key="3">
    <source>
        <dbReference type="EMBL" id="KIK08052.1"/>
    </source>
</evidence>
<reference evidence="4" key="2">
    <citation type="submission" date="2015-01" db="EMBL/GenBank/DDBJ databases">
        <title>Evolutionary Origins and Diversification of the Mycorrhizal Mutualists.</title>
        <authorList>
            <consortium name="DOE Joint Genome Institute"/>
            <consortium name="Mycorrhizal Genomics Consortium"/>
            <person name="Kohler A."/>
            <person name="Kuo A."/>
            <person name="Nagy L.G."/>
            <person name="Floudas D."/>
            <person name="Copeland A."/>
            <person name="Barry K.W."/>
            <person name="Cichocki N."/>
            <person name="Veneault-Fourrey C."/>
            <person name="LaButti K."/>
            <person name="Lindquist E.A."/>
            <person name="Lipzen A."/>
            <person name="Lundell T."/>
            <person name="Morin E."/>
            <person name="Murat C."/>
            <person name="Riley R."/>
            <person name="Ohm R."/>
            <person name="Sun H."/>
            <person name="Tunlid A."/>
            <person name="Henrissat B."/>
            <person name="Grigoriev I.V."/>
            <person name="Hibbett D.S."/>
            <person name="Martin F."/>
        </authorList>
    </citation>
    <scope>NUCLEOTIDE SEQUENCE [LARGE SCALE GENOMIC DNA]</scope>
    <source>
        <strain evidence="4">LaAM-08-1</strain>
    </source>
</reference>
<keyword evidence="1" id="KW-0472">Membrane</keyword>
<dbReference type="HOGENOM" id="CLU_046025_5_0_1"/>
<dbReference type="OrthoDB" id="3190888at2759"/>
<feature type="transmembrane region" description="Helical" evidence="1">
    <location>
        <begin position="207"/>
        <end position="228"/>
    </location>
</feature>
<feature type="domain" description="DUF6534" evidence="2">
    <location>
        <begin position="173"/>
        <end position="259"/>
    </location>
</feature>
<dbReference type="Proteomes" id="UP000054477">
    <property type="component" value="Unassembled WGS sequence"/>
</dbReference>
<dbReference type="InterPro" id="IPR045339">
    <property type="entry name" value="DUF6534"/>
</dbReference>
<feature type="transmembrane region" description="Helical" evidence="1">
    <location>
        <begin position="125"/>
        <end position="147"/>
    </location>
</feature>
<feature type="transmembrane region" description="Helical" evidence="1">
    <location>
        <begin position="234"/>
        <end position="255"/>
    </location>
</feature>
<dbReference type="PANTHER" id="PTHR40465">
    <property type="entry name" value="CHROMOSOME 1, WHOLE GENOME SHOTGUN SEQUENCE"/>
    <property type="match status" value="1"/>
</dbReference>
<accession>A0A0C9YCK6</accession>
<keyword evidence="1" id="KW-0812">Transmembrane</keyword>